<name>A0A3A6PG59_9BACL</name>
<evidence type="ECO:0000313" key="2">
    <source>
        <dbReference type="EMBL" id="RJX37049.1"/>
    </source>
</evidence>
<dbReference type="RefSeq" id="WP_120114046.1">
    <property type="nucleotide sequence ID" value="NZ_QXQB01000007.1"/>
</dbReference>
<dbReference type="Proteomes" id="UP000267798">
    <property type="component" value="Unassembled WGS sequence"/>
</dbReference>
<dbReference type="InterPro" id="IPR001119">
    <property type="entry name" value="SLH_dom"/>
</dbReference>
<proteinExistence type="predicted"/>
<reference evidence="2 3" key="1">
    <citation type="submission" date="2018-09" db="EMBL/GenBank/DDBJ databases">
        <title>Paenibacillus aracenensis nov. sp. isolated from a cave in southern Spain.</title>
        <authorList>
            <person name="Jurado V."/>
            <person name="Gutierrez-Patricio S."/>
            <person name="Gonzalez-Pimentel J.L."/>
            <person name="Miller A.Z."/>
            <person name="Laiz L."/>
            <person name="Saiz-Jimenez C."/>
        </authorList>
    </citation>
    <scope>NUCLEOTIDE SEQUENCE [LARGE SCALE GENOMIC DNA]</scope>
    <source>
        <strain evidence="2 3">JCM 19203</strain>
    </source>
</reference>
<feature type="domain" description="SLH" evidence="1">
    <location>
        <begin position="1"/>
        <end position="42"/>
    </location>
</feature>
<evidence type="ECO:0000259" key="1">
    <source>
        <dbReference type="PROSITE" id="PS51272"/>
    </source>
</evidence>
<dbReference type="PROSITE" id="PS51272">
    <property type="entry name" value="SLH"/>
    <property type="match status" value="1"/>
</dbReference>
<comment type="caution">
    <text evidence="2">The sequence shown here is derived from an EMBL/GenBank/DDBJ whole genome shotgun (WGS) entry which is preliminary data.</text>
</comment>
<accession>A0A3A6PG59</accession>
<gene>
    <name evidence="2" type="ORF">D3P09_24360</name>
</gene>
<keyword evidence="3" id="KW-1185">Reference proteome</keyword>
<dbReference type="Pfam" id="PF00395">
    <property type="entry name" value="SLH"/>
    <property type="match status" value="1"/>
</dbReference>
<dbReference type="OrthoDB" id="185675at2"/>
<dbReference type="EMBL" id="QXQB01000007">
    <property type="protein sequence ID" value="RJX37049.1"/>
    <property type="molecule type" value="Genomic_DNA"/>
</dbReference>
<dbReference type="AlphaFoldDB" id="A0A3A6PG59"/>
<evidence type="ECO:0000313" key="3">
    <source>
        <dbReference type="Proteomes" id="UP000267798"/>
    </source>
</evidence>
<protein>
    <submittedName>
        <fullName evidence="2">S-layer homology domain-containing protein</fullName>
    </submittedName>
</protein>
<organism evidence="2 3">
    <name type="scientific">Paenibacillus pinisoli</name>
    <dbReference type="NCBI Taxonomy" id="1276110"/>
    <lineage>
        <taxon>Bacteria</taxon>
        <taxon>Bacillati</taxon>
        <taxon>Bacillota</taxon>
        <taxon>Bacilli</taxon>
        <taxon>Bacillales</taxon>
        <taxon>Paenibacillaceae</taxon>
        <taxon>Paenibacillus</taxon>
    </lineage>
</organism>
<sequence>MSNGIVLGDNGKFRPDEPVTRAEIVAMLYRALTADQELRHLELLPVSQYSGQLLLRNRDVSLIDKRARNYLQCS</sequence>